<gene>
    <name evidence="3" type="primary">LOC111101355</name>
</gene>
<reference evidence="3" key="1">
    <citation type="submission" date="2025-08" db="UniProtKB">
        <authorList>
            <consortium name="RefSeq"/>
        </authorList>
    </citation>
    <scope>IDENTIFICATION</scope>
    <source>
        <tissue evidence="3">Whole sample</tissue>
    </source>
</reference>
<keyword evidence="1" id="KW-0732">Signal</keyword>
<keyword evidence="2" id="KW-1185">Reference proteome</keyword>
<sequence>MERQMLFGFLLLLILTSANHGAPTPLPTEAALKSPSTCDTNQIEDITKRDDLCAEVLRAQWNNNKTTMCNDIFHRRLCCKVCKSNPRKLDVHLDIARMLQEYYDVHQMIYSVSTTFTNVKPAITNANGKPA</sequence>
<feature type="signal peptide" evidence="1">
    <location>
        <begin position="1"/>
        <end position="21"/>
    </location>
</feature>
<dbReference type="Proteomes" id="UP000694844">
    <property type="component" value="Chromosome 6"/>
</dbReference>
<proteinExistence type="predicted"/>
<organism evidence="2 3">
    <name type="scientific">Crassostrea virginica</name>
    <name type="common">Eastern oyster</name>
    <dbReference type="NCBI Taxonomy" id="6565"/>
    <lineage>
        <taxon>Eukaryota</taxon>
        <taxon>Metazoa</taxon>
        <taxon>Spiralia</taxon>
        <taxon>Lophotrochozoa</taxon>
        <taxon>Mollusca</taxon>
        <taxon>Bivalvia</taxon>
        <taxon>Autobranchia</taxon>
        <taxon>Pteriomorphia</taxon>
        <taxon>Ostreida</taxon>
        <taxon>Ostreoidea</taxon>
        <taxon>Ostreidae</taxon>
        <taxon>Crassostrea</taxon>
    </lineage>
</organism>
<evidence type="ECO:0000313" key="3">
    <source>
        <dbReference type="RefSeq" id="XP_022289520.1"/>
    </source>
</evidence>
<accession>A0A8B8AEB1</accession>
<feature type="chain" id="PRO_5034018805" evidence="1">
    <location>
        <begin position="22"/>
        <end position="131"/>
    </location>
</feature>
<evidence type="ECO:0000256" key="1">
    <source>
        <dbReference type="SAM" id="SignalP"/>
    </source>
</evidence>
<dbReference type="RefSeq" id="XP_022289520.1">
    <property type="nucleotide sequence ID" value="XM_022433812.1"/>
</dbReference>
<dbReference type="KEGG" id="cvn:111101355"/>
<evidence type="ECO:0000313" key="2">
    <source>
        <dbReference type="Proteomes" id="UP000694844"/>
    </source>
</evidence>
<name>A0A8B8AEB1_CRAVI</name>
<dbReference type="AlphaFoldDB" id="A0A8B8AEB1"/>
<protein>
    <submittedName>
        <fullName evidence="3">Uncharacterized protein LOC111101355</fullName>
    </submittedName>
</protein>
<dbReference type="GeneID" id="111101355"/>